<evidence type="ECO:0000256" key="1">
    <source>
        <dbReference type="ARBA" id="ARBA00022729"/>
    </source>
</evidence>
<dbReference type="PANTHER" id="PTHR35580">
    <property type="entry name" value="CELL SURFACE GLYCOPROTEIN (S-LAYER PROTEIN)-LIKE PROTEIN"/>
    <property type="match status" value="1"/>
</dbReference>
<dbReference type="Pfam" id="PF18962">
    <property type="entry name" value="Por_Secre_tail"/>
    <property type="match status" value="1"/>
</dbReference>
<feature type="domain" description="Secretion system C-terminal sorting" evidence="3">
    <location>
        <begin position="552"/>
        <end position="620"/>
    </location>
</feature>
<dbReference type="EMBL" id="FTOL01000001">
    <property type="protein sequence ID" value="SIS57048.1"/>
    <property type="molecule type" value="Genomic_DNA"/>
</dbReference>
<sequence>MDFMKQVRKNIYQLFLLLLPVLSFSQNYQWQWAKQAGGVNGSVDWGFNYIYDQSIKDIAVDNNNNVYYLMSMNSQSQNVDGIPVTNYGLRDLFLFSTDCAGNVRWSRAIGGSQDGEYGWNIKLDNNGGLYILSIMFNAAMVGDPTGVPIHFDDTHIIPPFTYVDQTTVDPNLRASYLLKYNTSNGNLVWSKPLQGDVSVQTRNTDSYLMYMDSSKNIHTIIGLRAGTHLNGTVTVPSTYIWEYQYYLVKFNYDNGNMTMATPLLLPMTGGVAIGMFNGKTNLIYDESLNRYYLEGNRLNGSSVLEDFSYNNTPITKGAFVLAFDGTTGAEIWRKELNCGYTVADEEIHSIIKDSGSSDLYLSGHYFNGTPAPATFGNYTFPPRSYNETIPFVMKLNADGIVQWTTTPETMTNNFGFRFAKGRLALNGDEIAFAKGSRSDVWGNFAMEARLYADPLIVRLNKNTGAIIGTQEIHSQPGSWDEFTAITTDHDGNYILGGFFHNNLFANPSDGLSMMTKNVIGSKSQAFFAKYGKTVCSQLSVAEIPASPAGIQLYPNPVQDILYIKSKEPLVSYELYGATGQLITQNNLSATEEKISLSSLQTGIYYIKIQTKSAVVTEKIIKK</sequence>
<evidence type="ECO:0000259" key="3">
    <source>
        <dbReference type="Pfam" id="PF18962"/>
    </source>
</evidence>
<feature type="chain" id="PRO_5012387982" evidence="2">
    <location>
        <begin position="26"/>
        <end position="622"/>
    </location>
</feature>
<dbReference type="OrthoDB" id="5381604at2"/>
<evidence type="ECO:0000256" key="2">
    <source>
        <dbReference type="SAM" id="SignalP"/>
    </source>
</evidence>
<dbReference type="InterPro" id="IPR011047">
    <property type="entry name" value="Quinoprotein_ADH-like_sf"/>
</dbReference>
<accession>A0A1N7K658</accession>
<dbReference type="AlphaFoldDB" id="A0A1N7K658"/>
<organism evidence="4 5">
    <name type="scientific">Chryseobacterium ureilyticum</name>
    <dbReference type="NCBI Taxonomy" id="373668"/>
    <lineage>
        <taxon>Bacteria</taxon>
        <taxon>Pseudomonadati</taxon>
        <taxon>Bacteroidota</taxon>
        <taxon>Flavobacteriia</taxon>
        <taxon>Flavobacteriales</taxon>
        <taxon>Weeksellaceae</taxon>
        <taxon>Chryseobacterium group</taxon>
        <taxon>Chryseobacterium</taxon>
    </lineage>
</organism>
<proteinExistence type="predicted"/>
<protein>
    <submittedName>
        <fullName evidence="4">Por secretion system C-terminal sorting domain-containing protein</fullName>
    </submittedName>
</protein>
<dbReference type="InterPro" id="IPR052918">
    <property type="entry name" value="Motility_Chemotaxis_Reg"/>
</dbReference>
<evidence type="ECO:0000313" key="4">
    <source>
        <dbReference type="EMBL" id="SIS57048.1"/>
    </source>
</evidence>
<feature type="signal peptide" evidence="2">
    <location>
        <begin position="1"/>
        <end position="25"/>
    </location>
</feature>
<reference evidence="5" key="1">
    <citation type="submission" date="2017-01" db="EMBL/GenBank/DDBJ databases">
        <authorList>
            <person name="Varghese N."/>
            <person name="Submissions S."/>
        </authorList>
    </citation>
    <scope>NUCLEOTIDE SEQUENCE [LARGE SCALE GENOMIC DNA]</scope>
    <source>
        <strain evidence="5">DSM 18017</strain>
    </source>
</reference>
<dbReference type="InterPro" id="IPR026444">
    <property type="entry name" value="Secre_tail"/>
</dbReference>
<dbReference type="Proteomes" id="UP000186744">
    <property type="component" value="Unassembled WGS sequence"/>
</dbReference>
<dbReference type="PANTHER" id="PTHR35580:SF1">
    <property type="entry name" value="PHYTASE-LIKE DOMAIN-CONTAINING PROTEIN"/>
    <property type="match status" value="1"/>
</dbReference>
<gene>
    <name evidence="4" type="ORF">SAMN05421786_101263</name>
</gene>
<name>A0A1N7K658_9FLAO</name>
<dbReference type="SUPFAM" id="SSF50998">
    <property type="entry name" value="Quinoprotein alcohol dehydrogenase-like"/>
    <property type="match status" value="1"/>
</dbReference>
<dbReference type="STRING" id="373668.SAMN05421786_101263"/>
<keyword evidence="1 2" id="KW-0732">Signal</keyword>
<keyword evidence="5" id="KW-1185">Reference proteome</keyword>
<dbReference type="NCBIfam" id="TIGR04183">
    <property type="entry name" value="Por_Secre_tail"/>
    <property type="match status" value="1"/>
</dbReference>
<evidence type="ECO:0000313" key="5">
    <source>
        <dbReference type="Proteomes" id="UP000186744"/>
    </source>
</evidence>